<feature type="domain" description="Single-stranded DNA binding protein Ssb-like OB fold" evidence="3">
    <location>
        <begin position="12"/>
        <end position="88"/>
    </location>
</feature>
<dbReference type="InterPro" id="IPR012340">
    <property type="entry name" value="NA-bd_OB-fold"/>
</dbReference>
<accession>A0A2U9IE07</accession>
<protein>
    <submittedName>
        <fullName evidence="4">Single-stranded DNA-binding protein</fullName>
    </submittedName>
</protein>
<evidence type="ECO:0000313" key="5">
    <source>
        <dbReference type="Proteomes" id="UP000248044"/>
    </source>
</evidence>
<reference evidence="4 5" key="1">
    <citation type="submission" date="2018-05" db="EMBL/GenBank/DDBJ databases">
        <title>Complete Genome Sequences of Extremely Thermoacidophilic, Metal-Mobilizing Type-Strain Members of the Archaeal Family Sulfolobaceae: Acidianus brierleyi DSM-1651T, Acidianus sulfidivorans DSM-18786T, Metallosphaera hakonensis DSM-7519T, and Metallosphaera prunae DSM-10039T.</title>
        <authorList>
            <person name="Counts J.A."/>
            <person name="Kelly R.M."/>
        </authorList>
    </citation>
    <scope>NUCLEOTIDE SEQUENCE [LARGE SCALE GENOMIC DNA]</scope>
    <source>
        <strain evidence="4 5">DSM 1651</strain>
    </source>
</reference>
<feature type="compositionally biased region" description="Gly residues" evidence="2">
    <location>
        <begin position="124"/>
        <end position="133"/>
    </location>
</feature>
<dbReference type="SUPFAM" id="SSF50249">
    <property type="entry name" value="Nucleic acid-binding proteins"/>
    <property type="match status" value="1"/>
</dbReference>
<proteinExistence type="predicted"/>
<dbReference type="GO" id="GO:0010212">
    <property type="term" value="P:response to ionizing radiation"/>
    <property type="evidence" value="ECO:0007669"/>
    <property type="project" value="TreeGrafter"/>
</dbReference>
<feature type="region of interest" description="Disordered" evidence="2">
    <location>
        <begin position="86"/>
        <end position="151"/>
    </location>
</feature>
<gene>
    <name evidence="4" type="ORF">DFR85_06110</name>
</gene>
<evidence type="ECO:0000256" key="2">
    <source>
        <dbReference type="SAM" id="MobiDB-lite"/>
    </source>
</evidence>
<dbReference type="InterPro" id="IPR048970">
    <property type="entry name" value="OB_Ssb-like"/>
</dbReference>
<dbReference type="GO" id="GO:0000724">
    <property type="term" value="P:double-strand break repair via homologous recombination"/>
    <property type="evidence" value="ECO:0007669"/>
    <property type="project" value="TreeGrafter"/>
</dbReference>
<keyword evidence="5" id="KW-1185">Reference proteome</keyword>
<dbReference type="EMBL" id="CP029289">
    <property type="protein sequence ID" value="AWR94229.1"/>
    <property type="molecule type" value="Genomic_DNA"/>
</dbReference>
<dbReference type="PANTHER" id="PTHR13356">
    <property type="entry name" value="OB FOLD NUCLEIC ACID BINDING PROTEIN-RELATED"/>
    <property type="match status" value="1"/>
</dbReference>
<dbReference type="Proteomes" id="UP000248044">
    <property type="component" value="Chromosome"/>
</dbReference>
<dbReference type="CDD" id="cd04491">
    <property type="entry name" value="SoSSB_OBF"/>
    <property type="match status" value="1"/>
</dbReference>
<dbReference type="OrthoDB" id="6262at2157"/>
<organism evidence="4 5">
    <name type="scientific">Acidianus brierleyi</name>
    <dbReference type="NCBI Taxonomy" id="41673"/>
    <lineage>
        <taxon>Archaea</taxon>
        <taxon>Thermoproteota</taxon>
        <taxon>Thermoprotei</taxon>
        <taxon>Sulfolobales</taxon>
        <taxon>Sulfolobaceae</taxon>
        <taxon>Acidianus</taxon>
    </lineage>
</organism>
<sequence>MDEKIGNLKGGMENVNVTARVLQVGDQKTVQTRNGPRTLRELIVGDETGRVKLTLWGTQNEDVKEGQVIKIENGWTTVFKGQVQLNAGSRSKISEGEDSIPEESEIPETMPTDNSFQPRRGGFRGRGGGGGGRRFNRGGYRRQPRQEEEEE</sequence>
<evidence type="ECO:0000259" key="3">
    <source>
        <dbReference type="Pfam" id="PF21473"/>
    </source>
</evidence>
<feature type="compositionally biased region" description="Acidic residues" evidence="2">
    <location>
        <begin position="96"/>
        <end position="106"/>
    </location>
</feature>
<evidence type="ECO:0000256" key="1">
    <source>
        <dbReference type="ARBA" id="ARBA00023125"/>
    </source>
</evidence>
<dbReference type="GO" id="GO:0003677">
    <property type="term" value="F:DNA binding"/>
    <property type="evidence" value="ECO:0007669"/>
    <property type="project" value="UniProtKB-KW"/>
</dbReference>
<feature type="compositionally biased region" description="Basic residues" evidence="2">
    <location>
        <begin position="134"/>
        <end position="143"/>
    </location>
</feature>
<dbReference type="RefSeq" id="WP_110270110.1">
    <property type="nucleotide sequence ID" value="NZ_CP029289.2"/>
</dbReference>
<name>A0A2U9IE07_9CREN</name>
<evidence type="ECO:0000313" key="4">
    <source>
        <dbReference type="EMBL" id="AWR94229.1"/>
    </source>
</evidence>
<keyword evidence="1 4" id="KW-0238">DNA-binding</keyword>
<dbReference type="PANTHER" id="PTHR13356:SF0">
    <property type="entry name" value="SOSS COMPLEX SUBUNIT B HOMOLOG"/>
    <property type="match status" value="1"/>
</dbReference>
<dbReference type="GeneID" id="36831712"/>
<dbReference type="AlphaFoldDB" id="A0A2U9IE07"/>
<dbReference type="Gene3D" id="2.40.50.140">
    <property type="entry name" value="Nucleic acid-binding proteins"/>
    <property type="match status" value="1"/>
</dbReference>
<dbReference type="KEGG" id="abri:DFR85_06110"/>
<dbReference type="Pfam" id="PF21473">
    <property type="entry name" value="OB_Ssb-like"/>
    <property type="match status" value="1"/>
</dbReference>
<dbReference type="InterPro" id="IPR051231">
    <property type="entry name" value="SOSS-B"/>
</dbReference>